<dbReference type="Gene3D" id="1.25.40.10">
    <property type="entry name" value="Tetratricopeptide repeat domain"/>
    <property type="match status" value="1"/>
</dbReference>
<reference evidence="3" key="1">
    <citation type="submission" date="2010-05" db="EMBL/GenBank/DDBJ databases">
        <title>Complete sequence of Methylotenera sp. 301.</title>
        <authorList>
            <person name="Lucas S."/>
            <person name="Copeland A."/>
            <person name="Lapidus A."/>
            <person name="Cheng J.-F."/>
            <person name="Bruce D."/>
            <person name="Goodwin L."/>
            <person name="Pitluck S."/>
            <person name="Clum A."/>
            <person name="Land M."/>
            <person name="Hauser L."/>
            <person name="Kyrpides N."/>
            <person name="Ivanova N."/>
            <person name="Chistoservova L."/>
            <person name="Kalyuzhnaya M."/>
            <person name="Woyke T."/>
        </authorList>
    </citation>
    <scope>NUCLEOTIDE SEQUENCE [LARGE SCALE GENOMIC DNA]</scope>
    <source>
        <strain evidence="3">301</strain>
    </source>
</reference>
<dbReference type="Proteomes" id="UP000000383">
    <property type="component" value="Chromosome"/>
</dbReference>
<organism evidence="2 3">
    <name type="scientific">Methylotenera versatilis (strain 301)</name>
    <dbReference type="NCBI Taxonomy" id="666681"/>
    <lineage>
        <taxon>Bacteria</taxon>
        <taxon>Pseudomonadati</taxon>
        <taxon>Pseudomonadota</taxon>
        <taxon>Betaproteobacteria</taxon>
        <taxon>Nitrosomonadales</taxon>
        <taxon>Methylophilaceae</taxon>
        <taxon>Methylotenera</taxon>
    </lineage>
</organism>
<feature type="transmembrane region" description="Helical" evidence="1">
    <location>
        <begin position="30"/>
        <end position="47"/>
    </location>
</feature>
<dbReference type="HOGENOM" id="CLU_088596_0_0_4"/>
<dbReference type="OrthoDB" id="7559170at2"/>
<keyword evidence="3" id="KW-1185">Reference proteome</keyword>
<dbReference type="PIRSF" id="PIRSF030959">
    <property type="entry name" value="UCP030959"/>
    <property type="match status" value="1"/>
</dbReference>
<protein>
    <submittedName>
        <fullName evidence="2">Putative transmembrane protein</fullName>
    </submittedName>
</protein>
<dbReference type="RefSeq" id="WP_013147336.1">
    <property type="nucleotide sequence ID" value="NC_014207.1"/>
</dbReference>
<keyword evidence="1" id="KW-0472">Membrane</keyword>
<dbReference type="InterPro" id="IPR014562">
    <property type="entry name" value="UCP030959_TPR_rpt-cont"/>
</dbReference>
<gene>
    <name evidence="2" type="ordered locus">M301_0636</name>
</gene>
<dbReference type="eggNOG" id="COG4700">
    <property type="taxonomic scope" value="Bacteria"/>
</dbReference>
<dbReference type="STRING" id="666681.M301_0636"/>
<accession>D7DN81</accession>
<evidence type="ECO:0000256" key="1">
    <source>
        <dbReference type="SAM" id="Phobius"/>
    </source>
</evidence>
<keyword evidence="1 2" id="KW-0812">Transmembrane</keyword>
<dbReference type="InterPro" id="IPR011990">
    <property type="entry name" value="TPR-like_helical_dom_sf"/>
</dbReference>
<sequence length="250" mass="27889">MPFVGLGLHFLIALFFAVHALRTGRQMYWLIILFSFPLLGSLAYFFAEYMPASKLNRGVKQVSNIALSLLDPTRELRDARQAFDLTPTVQNRMRLAAALDGAGQYNEAVQQFDACLNGPFANDPEVCFGAAKAKFHNKQPHLAIELLLEIRNKYASFRPEELSLLLAQSYAASEDNANARIEFSHAADTFGSPDTRALFALWAANTGDVETAKSLRATLEKDWQHWNKHTRSLYSALFSEIDAALAKKSS</sequence>
<keyword evidence="1" id="KW-1133">Transmembrane helix</keyword>
<reference evidence="2 3" key="2">
    <citation type="journal article" date="2011" name="J. Bacteriol.">
        <title>Genomes of three methylotrophs from a single niche uncover genetic and metabolic divergence of Methylophilaceae.</title>
        <authorList>
            <person name="Lapidus A."/>
            <person name="Clum A."/>
            <person name="Labutti K."/>
            <person name="Kaluzhnaya M.G."/>
            <person name="Lim S."/>
            <person name="Beck D.A."/>
            <person name="Glavina Del Rio T."/>
            <person name="Nolan M."/>
            <person name="Mavromatis K."/>
            <person name="Huntemann M."/>
            <person name="Lucas S."/>
            <person name="Lidstrom M.E."/>
            <person name="Ivanova N."/>
            <person name="Chistoserdova L."/>
        </authorList>
    </citation>
    <scope>NUCLEOTIDE SEQUENCE [LARGE SCALE GENOMIC DNA]</scope>
    <source>
        <strain evidence="2 3">301</strain>
    </source>
</reference>
<dbReference type="SUPFAM" id="SSF48452">
    <property type="entry name" value="TPR-like"/>
    <property type="match status" value="1"/>
</dbReference>
<proteinExistence type="predicted"/>
<name>D7DN81_METV0</name>
<dbReference type="KEGG" id="meh:M301_0636"/>
<dbReference type="AlphaFoldDB" id="D7DN81"/>
<dbReference type="EMBL" id="CP002056">
    <property type="protein sequence ID" value="ADI29020.1"/>
    <property type="molecule type" value="Genomic_DNA"/>
</dbReference>
<evidence type="ECO:0000313" key="2">
    <source>
        <dbReference type="EMBL" id="ADI29020.1"/>
    </source>
</evidence>
<evidence type="ECO:0000313" key="3">
    <source>
        <dbReference type="Proteomes" id="UP000000383"/>
    </source>
</evidence>